<protein>
    <submittedName>
        <fullName evidence="1">3468_t:CDS:1</fullName>
    </submittedName>
</protein>
<name>A0A9N9HEZ2_9GLOM</name>
<reference evidence="1" key="1">
    <citation type="submission" date="2021-06" db="EMBL/GenBank/DDBJ databases">
        <authorList>
            <person name="Kallberg Y."/>
            <person name="Tangrot J."/>
            <person name="Rosling A."/>
        </authorList>
    </citation>
    <scope>NUCLEOTIDE SEQUENCE</scope>
    <source>
        <strain evidence="1">MA453B</strain>
    </source>
</reference>
<dbReference type="AlphaFoldDB" id="A0A9N9HEZ2"/>
<proteinExistence type="predicted"/>
<feature type="non-terminal residue" evidence="1">
    <location>
        <position position="539"/>
    </location>
</feature>
<dbReference type="EMBL" id="CAJVPY010007651">
    <property type="protein sequence ID" value="CAG8683763.1"/>
    <property type="molecule type" value="Genomic_DNA"/>
</dbReference>
<gene>
    <name evidence="1" type="ORF">DERYTH_LOCUS11968</name>
</gene>
<evidence type="ECO:0000313" key="1">
    <source>
        <dbReference type="EMBL" id="CAG8683763.1"/>
    </source>
</evidence>
<comment type="caution">
    <text evidence="1">The sequence shown here is derived from an EMBL/GenBank/DDBJ whole genome shotgun (WGS) entry which is preliminary data.</text>
</comment>
<dbReference type="OrthoDB" id="2443221at2759"/>
<sequence length="539" mass="62677">MPIDFGSSKNETELACQLFPQKLNNGYLVYNKLRDLSVSSAKCKKFTHHESKICEECNKLKNNSHFRDAISTTCATEKTFKYTTKLHLQDNRLVQLLGNNKLKALYRDTIENSNESQMWSKLSEYGKKDAFKTDKTFSELVELILQIKEIQERRKSKRELRYSKHLYYFFSLLSDSSQEYSIFHKMLGVEMYIGSTLNIEDTNILTYEDIHLKIKEIQNNNLVASQVRCIVLKILISKIPPVVIALLPTKGADSAITEFNAQTLLIQGSDIQEFIVYENMIYNIHFQAPIYSGKPIIHIQDPKHAKKNSRNAIHSGAQHDTEALKHLFGIARQLMPDFSYYELYKILNQVQHRDNILHSENILDTQEKKFASGYIFDFNTSILEIDIDKLRNWPSNDEINDAIRIVYKNANSFSNLLNIKIFQIQTINQAADELKRISQLDDALNICFEINNDDTSKDLNNELNYEFVQDLLEVNITVVENFIEKTEINYINNNSYSKVLQELDYKYEEKIFRDNGSCDIFLILELQKSYEAFSCLIVL</sequence>
<dbReference type="Proteomes" id="UP000789405">
    <property type="component" value="Unassembled WGS sequence"/>
</dbReference>
<organism evidence="1 2">
    <name type="scientific">Dentiscutata erythropus</name>
    <dbReference type="NCBI Taxonomy" id="1348616"/>
    <lineage>
        <taxon>Eukaryota</taxon>
        <taxon>Fungi</taxon>
        <taxon>Fungi incertae sedis</taxon>
        <taxon>Mucoromycota</taxon>
        <taxon>Glomeromycotina</taxon>
        <taxon>Glomeromycetes</taxon>
        <taxon>Diversisporales</taxon>
        <taxon>Gigasporaceae</taxon>
        <taxon>Dentiscutata</taxon>
    </lineage>
</organism>
<evidence type="ECO:0000313" key="2">
    <source>
        <dbReference type="Proteomes" id="UP000789405"/>
    </source>
</evidence>
<keyword evidence="2" id="KW-1185">Reference proteome</keyword>
<accession>A0A9N9HEZ2</accession>